<gene>
    <name evidence="2" type="ORF">DA792_11400</name>
</gene>
<dbReference type="RefSeq" id="WP_107720045.1">
    <property type="nucleotide sequence ID" value="NZ_CAXBOP010000006.1"/>
</dbReference>
<sequence length="135" mass="14790">MTDFTKLFAEMMAQSQKMAASFNPALENFQMPALDKLFPTMTKEQMDMFWGNAFNKDGLDAKTRLLVVLAGQTVLGAQAEAPFKMTVRHALEAGATQKEIAEVIYQMSMLGGVPAMSKALELAQAVFSETQEGSE</sequence>
<accession>A0A2R4M3A0</accession>
<dbReference type="OrthoDB" id="9801400at2"/>
<name>A0A2R4M3A0_9RHOB</name>
<dbReference type="SUPFAM" id="SSF69118">
    <property type="entry name" value="AhpD-like"/>
    <property type="match status" value="1"/>
</dbReference>
<dbReference type="EMBL" id="CP028475">
    <property type="protein sequence ID" value="AVW91608.1"/>
    <property type="molecule type" value="Genomic_DNA"/>
</dbReference>
<evidence type="ECO:0000313" key="2">
    <source>
        <dbReference type="EMBL" id="AVW91608.1"/>
    </source>
</evidence>
<evidence type="ECO:0000313" key="3">
    <source>
        <dbReference type="Proteomes" id="UP000241447"/>
    </source>
</evidence>
<protein>
    <recommendedName>
        <fullName evidence="1">Carboxymuconolactone decarboxylase-like domain-containing protein</fullName>
    </recommendedName>
</protein>
<dbReference type="PANTHER" id="PTHR33570">
    <property type="entry name" value="4-CARBOXYMUCONOLACTONE DECARBOXYLASE FAMILY PROTEIN"/>
    <property type="match status" value="1"/>
</dbReference>
<reference evidence="2 3" key="1">
    <citation type="submission" date="2018-03" db="EMBL/GenBank/DDBJ databases">
        <title>The Complete Genome of Celeribacter baekdonensis strain LH4, a Thiosulfate-Oxidizing Alphaproteobacterium Isolated from Gulf of Mexico Continental Slope Sediments.</title>
        <authorList>
            <person name="Flood B.E."/>
            <person name="Bailey J.V."/>
            <person name="Leprich D."/>
        </authorList>
    </citation>
    <scope>NUCLEOTIDE SEQUENCE [LARGE SCALE GENOMIC DNA]</scope>
    <source>
        <strain evidence="2 3">LH4</strain>
    </source>
</reference>
<dbReference type="InterPro" id="IPR029032">
    <property type="entry name" value="AhpD-like"/>
</dbReference>
<feature type="domain" description="Carboxymuconolactone decarboxylase-like" evidence="1">
    <location>
        <begin position="46"/>
        <end position="124"/>
    </location>
</feature>
<evidence type="ECO:0000259" key="1">
    <source>
        <dbReference type="Pfam" id="PF02627"/>
    </source>
</evidence>
<dbReference type="Pfam" id="PF02627">
    <property type="entry name" value="CMD"/>
    <property type="match status" value="1"/>
</dbReference>
<proteinExistence type="predicted"/>
<dbReference type="GO" id="GO:0051920">
    <property type="term" value="F:peroxiredoxin activity"/>
    <property type="evidence" value="ECO:0007669"/>
    <property type="project" value="InterPro"/>
</dbReference>
<dbReference type="KEGG" id="cbak:DA792_11400"/>
<dbReference type="Proteomes" id="UP000241447">
    <property type="component" value="Chromosome"/>
</dbReference>
<dbReference type="InterPro" id="IPR003779">
    <property type="entry name" value="CMD-like"/>
</dbReference>
<organism evidence="2 3">
    <name type="scientific">Celeribacter baekdonensis</name>
    <dbReference type="NCBI Taxonomy" id="875171"/>
    <lineage>
        <taxon>Bacteria</taxon>
        <taxon>Pseudomonadati</taxon>
        <taxon>Pseudomonadota</taxon>
        <taxon>Alphaproteobacteria</taxon>
        <taxon>Rhodobacterales</taxon>
        <taxon>Roseobacteraceae</taxon>
        <taxon>Celeribacter</taxon>
    </lineage>
</organism>
<dbReference type="PANTHER" id="PTHR33570:SF2">
    <property type="entry name" value="CARBOXYMUCONOLACTONE DECARBOXYLASE-LIKE DOMAIN-CONTAINING PROTEIN"/>
    <property type="match status" value="1"/>
</dbReference>
<dbReference type="InterPro" id="IPR052512">
    <property type="entry name" value="4CMD/NDH-1_regulator"/>
</dbReference>
<dbReference type="Gene3D" id="1.20.1290.10">
    <property type="entry name" value="AhpD-like"/>
    <property type="match status" value="1"/>
</dbReference>
<dbReference type="AlphaFoldDB" id="A0A2R4M3A0"/>